<reference evidence="4" key="1">
    <citation type="journal article" date="2015" name="Genome Announc.">
        <title>High-Quality Draft Genome Sequence of Desulfovibrio carbinoliphilus FW-101-2B, an Organic Acid-Oxidizing Sulfate-Reducing Bacterium Isolated from Uranium(VI)-Contaminated Groundwater.</title>
        <authorList>
            <person name="Ramsay B.D."/>
            <person name="Hwang C."/>
            <person name="Woo H.L."/>
            <person name="Carroll S.L."/>
            <person name="Lucas S."/>
            <person name="Han J."/>
            <person name="Lapidus A.L."/>
            <person name="Cheng J.F."/>
            <person name="Goodwin L.A."/>
            <person name="Pitluck S."/>
            <person name="Peters L."/>
            <person name="Chertkov O."/>
            <person name="Held B."/>
            <person name="Detter J.C."/>
            <person name="Han C.S."/>
            <person name="Tapia R."/>
            <person name="Land M.L."/>
            <person name="Hauser L.J."/>
            <person name="Kyrpides N.C."/>
            <person name="Ivanova N.N."/>
            <person name="Mikhailova N."/>
            <person name="Pagani I."/>
            <person name="Woyke T."/>
            <person name="Arkin A.P."/>
            <person name="Dehal P."/>
            <person name="Chivian D."/>
            <person name="Criddle C.S."/>
            <person name="Wu W."/>
            <person name="Chakraborty R."/>
            <person name="Hazen T.C."/>
            <person name="Fields M.W."/>
        </authorList>
    </citation>
    <scope>NUCLEOTIDE SEQUENCE [LARGE SCALE GENOMIC DNA]</scope>
    <source>
        <strain evidence="4">FW-101-2B</strain>
    </source>
</reference>
<dbReference type="OrthoDB" id="5442996at2"/>
<feature type="compositionally biased region" description="Gly residues" evidence="1">
    <location>
        <begin position="68"/>
        <end position="84"/>
    </location>
</feature>
<feature type="chain" id="PRO_5003503474" description="Asl1-like glycosyl hydrolase catalytic domain-containing protein" evidence="2">
    <location>
        <begin position="29"/>
        <end position="487"/>
    </location>
</feature>
<dbReference type="PANTHER" id="PTHR12631">
    <property type="entry name" value="ALPHA-L-IDURONIDASE"/>
    <property type="match status" value="1"/>
</dbReference>
<dbReference type="GO" id="GO:0004553">
    <property type="term" value="F:hydrolase activity, hydrolyzing O-glycosyl compounds"/>
    <property type="evidence" value="ECO:0007669"/>
    <property type="project" value="TreeGrafter"/>
</dbReference>
<feature type="region of interest" description="Disordered" evidence="1">
    <location>
        <begin position="30"/>
        <end position="97"/>
    </location>
</feature>
<dbReference type="STRING" id="694327.DFW101_1586"/>
<keyword evidence="2" id="KW-0732">Signal</keyword>
<dbReference type="InterPro" id="IPR051923">
    <property type="entry name" value="Glycosyl_Hydrolase_39"/>
</dbReference>
<dbReference type="InterPro" id="IPR017853">
    <property type="entry name" value="GH"/>
</dbReference>
<dbReference type="PANTHER" id="PTHR12631:SF10">
    <property type="entry name" value="BETA-XYLOSIDASE-LIKE PROTEIN-RELATED"/>
    <property type="match status" value="1"/>
</dbReference>
<evidence type="ECO:0000256" key="2">
    <source>
        <dbReference type="SAM" id="SignalP"/>
    </source>
</evidence>
<proteinExistence type="predicted"/>
<feature type="signal peptide" evidence="2">
    <location>
        <begin position="1"/>
        <end position="28"/>
    </location>
</feature>
<accession>G7Q6I1</accession>
<organism evidence="3 4">
    <name type="scientific">Solidesulfovibrio carbinoliphilus subsp. oakridgensis</name>
    <dbReference type="NCBI Taxonomy" id="694327"/>
    <lineage>
        <taxon>Bacteria</taxon>
        <taxon>Pseudomonadati</taxon>
        <taxon>Thermodesulfobacteriota</taxon>
        <taxon>Desulfovibrionia</taxon>
        <taxon>Desulfovibrionales</taxon>
        <taxon>Desulfovibrionaceae</taxon>
        <taxon>Solidesulfovibrio</taxon>
    </lineage>
</organism>
<name>G7Q6I1_9BACT</name>
<evidence type="ECO:0000313" key="3">
    <source>
        <dbReference type="EMBL" id="EHJ47594.1"/>
    </source>
</evidence>
<dbReference type="Gene3D" id="3.20.20.80">
    <property type="entry name" value="Glycosidases"/>
    <property type="match status" value="1"/>
</dbReference>
<evidence type="ECO:0000256" key="1">
    <source>
        <dbReference type="SAM" id="MobiDB-lite"/>
    </source>
</evidence>
<dbReference type="SUPFAM" id="SSF51445">
    <property type="entry name" value="(Trans)glycosidases"/>
    <property type="match status" value="1"/>
</dbReference>
<dbReference type="EMBL" id="CM001368">
    <property type="protein sequence ID" value="EHJ47594.1"/>
    <property type="molecule type" value="Genomic_DNA"/>
</dbReference>
<evidence type="ECO:0000313" key="4">
    <source>
        <dbReference type="Proteomes" id="UP000004662"/>
    </source>
</evidence>
<dbReference type="Proteomes" id="UP000004662">
    <property type="component" value="Chromosome"/>
</dbReference>
<evidence type="ECO:0008006" key="5">
    <source>
        <dbReference type="Google" id="ProtNLM"/>
    </source>
</evidence>
<keyword evidence="4" id="KW-1185">Reference proteome</keyword>
<gene>
    <name evidence="3" type="ORF">DFW101_1586</name>
</gene>
<dbReference type="HOGENOM" id="CLU_559885_0_0_7"/>
<feature type="compositionally biased region" description="Low complexity" evidence="1">
    <location>
        <begin position="30"/>
        <end position="48"/>
    </location>
</feature>
<dbReference type="RefSeq" id="WP_009180989.1">
    <property type="nucleotide sequence ID" value="NZ_CM001368.1"/>
</dbReference>
<dbReference type="AlphaFoldDB" id="G7Q6I1"/>
<dbReference type="eggNOG" id="COG3664">
    <property type="taxonomic scope" value="Bacteria"/>
</dbReference>
<sequence>MRQIASLGTAVAFFLAFFASLPAQPAFAQPDGWDPAAAPPLAQEPAGPMAQAPPGFGPSANGPYGPGPAMGRGPGQGPGPGGLDLSGPPLPPDHAAVDDSPFGLYGPLIESESLGGASGAAAAMRDLGAGWARIISPALARGGKALRDRGVRLYVALGPEPDDTVRSLVSRNKEAVRVWRIGNEPDFLRLGDRPDLYLADLQRLYPLVKSVDPTAVVTFGALSNEPHPGPDKPGYRYLETLLQGGACRYFDVFTFHAEGEEADWQGLGRAMAAYGELLARYQCQKPVWVTEMATYSGQPSGRRTFAAQTEAGQAAGLVKRYVAGLALGIKKMFWTTLVEYHDFAGQPGSYYNFTGLVHNPKNKGLSSKKLAYYAYRQLSQKVLATDWKAVKTVSDGADGLHVYAFPARAGGTPLWVVWREGGAEAREARLAVGPASRVRVTPAVPRPATGREADKGPAFDRTTAKVTGGVATVRVGDAPVYVEPVRP</sequence>
<protein>
    <recommendedName>
        <fullName evidence="5">Asl1-like glycosyl hydrolase catalytic domain-containing protein</fullName>
    </recommendedName>
</protein>